<dbReference type="GO" id="GO:0005524">
    <property type="term" value="F:ATP binding"/>
    <property type="evidence" value="ECO:0007669"/>
    <property type="project" value="UniProtKB-KW"/>
</dbReference>
<dbReference type="FunFam" id="3.40.50.300:FF:000913">
    <property type="entry name" value="ABC multidrug transporter SitT"/>
    <property type="match status" value="1"/>
</dbReference>
<dbReference type="InterPro" id="IPR036640">
    <property type="entry name" value="ABC1_TM_sf"/>
</dbReference>
<name>A0A8H6N4L9_9PEZI</name>
<evidence type="ECO:0000256" key="7">
    <source>
        <dbReference type="ARBA" id="ARBA00023136"/>
    </source>
</evidence>
<evidence type="ECO:0000259" key="10">
    <source>
        <dbReference type="PROSITE" id="PS50893"/>
    </source>
</evidence>
<feature type="transmembrane region" description="Helical" evidence="9">
    <location>
        <begin position="57"/>
        <end position="86"/>
    </location>
</feature>
<feature type="domain" description="ABC transmembrane type-1" evidence="11">
    <location>
        <begin position="741"/>
        <end position="1028"/>
    </location>
</feature>
<dbReference type="InterPro" id="IPR027417">
    <property type="entry name" value="P-loop_NTPase"/>
</dbReference>
<feature type="transmembrane region" description="Helical" evidence="9">
    <location>
        <begin position="324"/>
        <end position="342"/>
    </location>
</feature>
<evidence type="ECO:0000256" key="8">
    <source>
        <dbReference type="SAM" id="MobiDB-lite"/>
    </source>
</evidence>
<evidence type="ECO:0000256" key="9">
    <source>
        <dbReference type="SAM" id="Phobius"/>
    </source>
</evidence>
<dbReference type="Pfam" id="PF00005">
    <property type="entry name" value="ABC_tran"/>
    <property type="match status" value="3"/>
</dbReference>
<keyword evidence="5" id="KW-0067">ATP-binding</keyword>
<dbReference type="InterPro" id="IPR017871">
    <property type="entry name" value="ABC_transporter-like_CS"/>
</dbReference>
<keyword evidence="4" id="KW-0547">Nucleotide-binding</keyword>
<dbReference type="PROSITE" id="PS50929">
    <property type="entry name" value="ABC_TM1F"/>
    <property type="match status" value="2"/>
</dbReference>
<dbReference type="PROSITE" id="PS50893">
    <property type="entry name" value="ABC_TRANSPORTER_2"/>
    <property type="match status" value="2"/>
</dbReference>
<evidence type="ECO:0000259" key="11">
    <source>
        <dbReference type="PROSITE" id="PS50929"/>
    </source>
</evidence>
<feature type="transmembrane region" description="Helical" evidence="9">
    <location>
        <begin position="106"/>
        <end position="124"/>
    </location>
</feature>
<proteinExistence type="inferred from homology"/>
<dbReference type="GO" id="GO:0005743">
    <property type="term" value="C:mitochondrial inner membrane"/>
    <property type="evidence" value="ECO:0007669"/>
    <property type="project" value="TreeGrafter"/>
</dbReference>
<feature type="transmembrane region" description="Helical" evidence="9">
    <location>
        <begin position="740"/>
        <end position="761"/>
    </location>
</feature>
<evidence type="ECO:0000256" key="2">
    <source>
        <dbReference type="ARBA" id="ARBA00007577"/>
    </source>
</evidence>
<dbReference type="CDD" id="cd18578">
    <property type="entry name" value="ABC_6TM_Pgp_ABCB1_D2_like"/>
    <property type="match status" value="1"/>
</dbReference>
<dbReference type="GO" id="GO:0015421">
    <property type="term" value="F:ABC-type oligopeptide transporter activity"/>
    <property type="evidence" value="ECO:0007669"/>
    <property type="project" value="TreeGrafter"/>
</dbReference>
<dbReference type="Proteomes" id="UP000652219">
    <property type="component" value="Unassembled WGS sequence"/>
</dbReference>
<feature type="compositionally biased region" description="Low complexity" evidence="8">
    <location>
        <begin position="22"/>
        <end position="31"/>
    </location>
</feature>
<dbReference type="PROSITE" id="PS00211">
    <property type="entry name" value="ABC_TRANSPORTER_1"/>
    <property type="match status" value="2"/>
</dbReference>
<accession>A0A8H6N4L9</accession>
<dbReference type="CDD" id="cd03249">
    <property type="entry name" value="ABC_MTABC3_MDL1_MDL2"/>
    <property type="match status" value="1"/>
</dbReference>
<dbReference type="Gene3D" id="1.20.1560.10">
    <property type="entry name" value="ABC transporter type 1, transmembrane domain"/>
    <property type="match status" value="1"/>
</dbReference>
<feature type="transmembrane region" description="Helical" evidence="9">
    <location>
        <begin position="860"/>
        <end position="880"/>
    </location>
</feature>
<dbReference type="SUPFAM" id="SSF90123">
    <property type="entry name" value="ABC transporter transmembrane region"/>
    <property type="match status" value="2"/>
</dbReference>
<feature type="transmembrane region" description="Helical" evidence="9">
    <location>
        <begin position="212"/>
        <end position="233"/>
    </location>
</feature>
<dbReference type="InterPro" id="IPR003439">
    <property type="entry name" value="ABC_transporter-like_ATP-bd"/>
</dbReference>
<sequence>MGRESAPAHGGAAGPPPPPPTTTTTTTTTTTQPKTRERTPAFSDYLRVFTYATKWDFLVYIIAAVASIGAGVSLPLMNIIFGQLVGQFTDFFRTNSTVTRAQFEALLNRQALYITALFVARWGLNAINKFCFRMIGIRLSSAVRLHYVRALFAQPIHVIDSMAPGAPATAITSTSNTLQLGISERLGTFLEFNGTIWAAIVIAFIWSWDLTLVTSSLVLYIMVVLAVAMPIILKGQTATTEADAQGTAIASEALGGIRLVMACGAQDHVISRYEEWVHKARQRAQKIAPVVGLQLGLIFFGVFGSFGLSFWYGTKKFRDGALDNAGVVIIVLMSVMMILTSLERISTPLMAVSKAMVAACELFVVIDAPQPPSGSLRPDIESQDIVFEGVTFEYPSRPGVKVLDDLSFRIQPGQNVALVGPSGSGKSTIVGLLERWYSLREQHSLPKVVEVKPGEKPNQGSLDTIDDMRLSEKPRLSGIITVGGVNIEDLDLGWWRSQVGLVQQEPFLFNDTIFGNVSNGLIGTEWEHVPEARKRQLVQEACEEAYAHEFINRLPDGYDTRVGDGGAKLSGGQKQRLAIARSIIKKPRIIILDEATSAIDAKSEKVVQAALDRVTKGRTTITIAHRLSTIQKADRIVVLQRGHTVEKGTHRSLTSDRLSFYSGLVRAQSLYLSTPDKTNTDDTEIMVHEEEPEKLLGDSERPASLSSADAIQDKTSSKPRGFVRSFGKLMWNQRARWPSYLGIIFAAMAVAAGTPIQAWLIAKVINVFLLSGNELRHQADFLGLMWLALAGGVGLFYFIQGWIGLHTQYFVSAVYKKQYLADMLHQKISFFDDDKNSHGSLSARVGGDAKQLEELLGLNLGLFLSGVFTVIGCVTIALIFGWKLGLVAMCVAMPLMLFAGLWKYRQEVQFERMNSMVFMESSQFATEAIGAIRTVSSLTMEASINDRYQRLLNGHIQAARRRAQWTAVLYGFADSVSLGCQALIFWYGGRLLATGEYRMDAFFVCFMAIIQGAEAASQSLAVAPSAAQATAAANRILDVRESADAGNAAVVDDRAIAEAEGGVRVELRDVYFKYPTRDVVVFDGLNITIEKGQYAAFVGPSGCGKTTIISLLERFYDVEPHRGAVLCNGVNINDLNVYDYRQNVSLVAQEPIMFRGTIRDNILFGIPDPASIPDERIHEVCRDAFIHDFIVSLPEGYNTDVGQKGVSMSGGQKQRIAIARALIRDPKLLLLDEATSALDSQSEKIVQAAFERARDGRTMIAVAHRLSTIQNADVIFVFSDGKVVEKGSHGDLIRKQGVYWEMCQSQALDQ</sequence>
<organism evidence="12 13">
    <name type="scientific">Colletotrichum sojae</name>
    <dbReference type="NCBI Taxonomy" id="2175907"/>
    <lineage>
        <taxon>Eukaryota</taxon>
        <taxon>Fungi</taxon>
        <taxon>Dikarya</taxon>
        <taxon>Ascomycota</taxon>
        <taxon>Pezizomycotina</taxon>
        <taxon>Sordariomycetes</taxon>
        <taxon>Hypocreomycetidae</taxon>
        <taxon>Glomerellales</taxon>
        <taxon>Glomerellaceae</taxon>
        <taxon>Colletotrichum</taxon>
        <taxon>Colletotrichum orchidearum species complex</taxon>
    </lineage>
</organism>
<evidence type="ECO:0000256" key="3">
    <source>
        <dbReference type="ARBA" id="ARBA00022692"/>
    </source>
</evidence>
<keyword evidence="13" id="KW-1185">Reference proteome</keyword>
<dbReference type="Pfam" id="PF00664">
    <property type="entry name" value="ABC_membrane"/>
    <property type="match status" value="2"/>
</dbReference>
<dbReference type="GO" id="GO:0090374">
    <property type="term" value="P:oligopeptide export from mitochondrion"/>
    <property type="evidence" value="ECO:0007669"/>
    <property type="project" value="TreeGrafter"/>
</dbReference>
<evidence type="ECO:0000313" key="12">
    <source>
        <dbReference type="EMBL" id="KAF6820202.1"/>
    </source>
</evidence>
<comment type="subcellular location">
    <subcellularLocation>
        <location evidence="1">Membrane</location>
        <topology evidence="1">Multi-pass membrane protein</topology>
    </subcellularLocation>
</comment>
<keyword evidence="7 9" id="KW-0472">Membrane</keyword>
<protein>
    <submittedName>
        <fullName evidence="12">ABC transporter</fullName>
    </submittedName>
</protein>
<dbReference type="InterPro" id="IPR011527">
    <property type="entry name" value="ABC1_TM_dom"/>
</dbReference>
<feature type="transmembrane region" description="Helical" evidence="9">
    <location>
        <begin position="781"/>
        <end position="799"/>
    </location>
</feature>
<feature type="region of interest" description="Disordered" evidence="8">
    <location>
        <begin position="1"/>
        <end position="37"/>
    </location>
</feature>
<evidence type="ECO:0000313" key="13">
    <source>
        <dbReference type="Proteomes" id="UP000652219"/>
    </source>
</evidence>
<feature type="transmembrane region" description="Helical" evidence="9">
    <location>
        <begin position="886"/>
        <end position="904"/>
    </location>
</feature>
<dbReference type="Gene3D" id="3.40.50.300">
    <property type="entry name" value="P-loop containing nucleotide triphosphate hydrolases"/>
    <property type="match status" value="2"/>
</dbReference>
<keyword evidence="3 9" id="KW-0812">Transmembrane</keyword>
<gene>
    <name evidence="12" type="ORF">CSOJ01_00905</name>
</gene>
<feature type="transmembrane region" description="Helical" evidence="9">
    <location>
        <begin position="287"/>
        <end position="312"/>
    </location>
</feature>
<comment type="similarity">
    <text evidence="2">Belongs to the ABC transporter superfamily. ABCB family. Multidrug resistance exporter (TC 3.A.1.201) subfamily.</text>
</comment>
<feature type="domain" description="ABC transporter" evidence="10">
    <location>
        <begin position="380"/>
        <end position="666"/>
    </location>
</feature>
<dbReference type="PANTHER" id="PTHR43394">
    <property type="entry name" value="ATP-DEPENDENT PERMEASE MDL1, MITOCHONDRIAL"/>
    <property type="match status" value="1"/>
</dbReference>
<feature type="domain" description="ABC transmembrane type-1" evidence="11">
    <location>
        <begin position="61"/>
        <end position="354"/>
    </location>
</feature>
<feature type="transmembrane region" description="Helical" evidence="9">
    <location>
        <begin position="967"/>
        <end position="988"/>
    </location>
</feature>
<dbReference type="GO" id="GO:0016887">
    <property type="term" value="F:ATP hydrolysis activity"/>
    <property type="evidence" value="ECO:0007669"/>
    <property type="project" value="InterPro"/>
</dbReference>
<comment type="caution">
    <text evidence="12">The sequence shown here is derived from an EMBL/GenBank/DDBJ whole genome shotgun (WGS) entry which is preliminary data.</text>
</comment>
<evidence type="ECO:0000256" key="6">
    <source>
        <dbReference type="ARBA" id="ARBA00022989"/>
    </source>
</evidence>
<feature type="domain" description="ABC transporter" evidence="10">
    <location>
        <begin position="1065"/>
        <end position="1305"/>
    </location>
</feature>
<keyword evidence="6 9" id="KW-1133">Transmembrane helix</keyword>
<dbReference type="SUPFAM" id="SSF52540">
    <property type="entry name" value="P-loop containing nucleoside triphosphate hydrolases"/>
    <property type="match status" value="3"/>
</dbReference>
<dbReference type="CDD" id="cd18577">
    <property type="entry name" value="ABC_6TM_Pgp_ABCB1_D1_like"/>
    <property type="match status" value="1"/>
</dbReference>
<reference evidence="12 13" key="1">
    <citation type="journal article" date="2020" name="Phytopathology">
        <title>Genome Sequence Resources of Colletotrichum truncatum, C. plurivorum, C. musicola, and C. sojae: Four Species Pathogenic to Soybean (Glycine max).</title>
        <authorList>
            <person name="Rogerio F."/>
            <person name="Boufleur T.R."/>
            <person name="Ciampi-Guillardi M."/>
            <person name="Sukno S.A."/>
            <person name="Thon M.R."/>
            <person name="Massola Junior N.S."/>
            <person name="Baroncelli R."/>
        </authorList>
    </citation>
    <scope>NUCLEOTIDE SEQUENCE [LARGE SCALE GENOMIC DNA]</scope>
    <source>
        <strain evidence="12 13">LFN0009</strain>
    </source>
</reference>
<evidence type="ECO:0000256" key="4">
    <source>
        <dbReference type="ARBA" id="ARBA00022741"/>
    </source>
</evidence>
<dbReference type="InterPro" id="IPR039421">
    <property type="entry name" value="Type_1_exporter"/>
</dbReference>
<dbReference type="PANTHER" id="PTHR43394:SF18">
    <property type="entry name" value="ABC TRANSPORTER B FAMILY MEMBER 11-LIKE"/>
    <property type="match status" value="1"/>
</dbReference>
<dbReference type="SMART" id="SM00382">
    <property type="entry name" value="AAA"/>
    <property type="match status" value="2"/>
</dbReference>
<feature type="transmembrane region" description="Helical" evidence="9">
    <location>
        <begin position="186"/>
        <end position="206"/>
    </location>
</feature>
<dbReference type="InterPro" id="IPR003593">
    <property type="entry name" value="AAA+_ATPase"/>
</dbReference>
<evidence type="ECO:0000256" key="5">
    <source>
        <dbReference type="ARBA" id="ARBA00022840"/>
    </source>
</evidence>
<evidence type="ECO:0000256" key="1">
    <source>
        <dbReference type="ARBA" id="ARBA00004141"/>
    </source>
</evidence>
<dbReference type="EMBL" id="WIGN01000006">
    <property type="protein sequence ID" value="KAF6820202.1"/>
    <property type="molecule type" value="Genomic_DNA"/>
</dbReference>